<protein>
    <submittedName>
        <fullName evidence="2">Uncharacterized protein</fullName>
    </submittedName>
</protein>
<evidence type="ECO:0000313" key="3">
    <source>
        <dbReference type="Proteomes" id="UP001159363"/>
    </source>
</evidence>
<reference evidence="2 3" key="1">
    <citation type="submission" date="2023-02" db="EMBL/GenBank/DDBJ databases">
        <title>LHISI_Scaffold_Assembly.</title>
        <authorList>
            <person name="Stuart O.P."/>
            <person name="Cleave R."/>
            <person name="Magrath M.J.L."/>
            <person name="Mikheyev A.S."/>
        </authorList>
    </citation>
    <scope>NUCLEOTIDE SEQUENCE [LARGE SCALE GENOMIC DNA]</scope>
    <source>
        <strain evidence="2">Daus_M_001</strain>
        <tissue evidence="2">Leg muscle</tissue>
    </source>
</reference>
<dbReference type="EMBL" id="JARBHB010000001">
    <property type="protein sequence ID" value="KAJ8895573.1"/>
    <property type="molecule type" value="Genomic_DNA"/>
</dbReference>
<feature type="region of interest" description="Disordered" evidence="1">
    <location>
        <begin position="79"/>
        <end position="101"/>
    </location>
</feature>
<evidence type="ECO:0000256" key="1">
    <source>
        <dbReference type="SAM" id="MobiDB-lite"/>
    </source>
</evidence>
<dbReference type="Proteomes" id="UP001159363">
    <property type="component" value="Chromosome 1"/>
</dbReference>
<sequence length="369" mass="41026">MGGGEVALREVHTDLPARRAAVLARISGPARFMFRVYKCVAFIASSSRTRRQNGFSGQQHDGTSLANQRSETNLADGSLTNRESCAARSSQSGRRSVSRASRGQPANRCAYIKVARRPDFFGTLPIFEVVSRVFFKGSFGMAVCPECCDLTRLVVFSSMNDFWSSDKTQLTIDTLRSILITKLARLLRRRTGFNSRLGDSRIFASRNRGGRCRWSAGFFGDLPIHPPLHSGAAPYSPRFTLIGSQDIDAMSDKISRKRYPWQDKITTCRGPALPGTQHINHFPRRVGVDSGRGNALRVKGFPAGTHPGMEWRWNARVWEVEYPEKTRRQAALSSTIPKCENPGMNPTRIKPGSPWWEASALVTAPPLPQ</sequence>
<gene>
    <name evidence="2" type="ORF">PR048_000909</name>
</gene>
<proteinExistence type="predicted"/>
<feature type="compositionally biased region" description="Low complexity" evidence="1">
    <location>
        <begin position="84"/>
        <end position="101"/>
    </location>
</feature>
<accession>A0ABQ9IFW4</accession>
<organism evidence="2 3">
    <name type="scientific">Dryococelus australis</name>
    <dbReference type="NCBI Taxonomy" id="614101"/>
    <lineage>
        <taxon>Eukaryota</taxon>
        <taxon>Metazoa</taxon>
        <taxon>Ecdysozoa</taxon>
        <taxon>Arthropoda</taxon>
        <taxon>Hexapoda</taxon>
        <taxon>Insecta</taxon>
        <taxon>Pterygota</taxon>
        <taxon>Neoptera</taxon>
        <taxon>Polyneoptera</taxon>
        <taxon>Phasmatodea</taxon>
        <taxon>Verophasmatodea</taxon>
        <taxon>Anareolatae</taxon>
        <taxon>Phasmatidae</taxon>
        <taxon>Eurycanthinae</taxon>
        <taxon>Dryococelus</taxon>
    </lineage>
</organism>
<evidence type="ECO:0000313" key="2">
    <source>
        <dbReference type="EMBL" id="KAJ8895573.1"/>
    </source>
</evidence>
<comment type="caution">
    <text evidence="2">The sequence shown here is derived from an EMBL/GenBank/DDBJ whole genome shotgun (WGS) entry which is preliminary data.</text>
</comment>
<keyword evidence="3" id="KW-1185">Reference proteome</keyword>
<name>A0ABQ9IFW4_9NEOP</name>